<accession>A0A455SE88</accession>
<proteinExistence type="predicted"/>
<name>A0A455SE88_9CHLR</name>
<feature type="region of interest" description="Disordered" evidence="1">
    <location>
        <begin position="37"/>
        <end position="66"/>
    </location>
</feature>
<sequence length="239" mass="26725">MINGFLLLASDHFNWQLVLLIVLILLFVVPKSRAAKRVSRPPHTSQHPVARSAPAPRPKPTQPVTPLEHKLQERLQKVQAQRTVTRTLIGPAFLLQQALSHRAMTLYAEEMGISVQEVARAFMELERAYGIGMPSETPSQGADPAVTTMLLRAGCRDDALLYYRLSSGATPEEAESAVNYLQELMSAGLLSLDEESRQPPDPFALRFLVRSGYRLLALRYYRERTGAPLLVAREALERL</sequence>
<keyword evidence="2" id="KW-0812">Transmembrane</keyword>
<feature type="transmembrane region" description="Helical" evidence="2">
    <location>
        <begin position="12"/>
        <end position="30"/>
    </location>
</feature>
<evidence type="ECO:0000256" key="1">
    <source>
        <dbReference type="SAM" id="MobiDB-lite"/>
    </source>
</evidence>
<reference evidence="3" key="1">
    <citation type="submission" date="2018-12" db="EMBL/GenBank/DDBJ databases">
        <title>Novel natural products biosynthetic potential of the class Ktedonobacteria.</title>
        <authorList>
            <person name="Zheng Y."/>
            <person name="Saitou A."/>
            <person name="Wang C.M."/>
            <person name="Toyoda A."/>
            <person name="Minakuchi Y."/>
            <person name="Sekiguchi Y."/>
            <person name="Ueda K."/>
            <person name="Takano H."/>
            <person name="Sakai Y."/>
            <person name="Yokota A."/>
            <person name="Yabe S."/>
        </authorList>
    </citation>
    <scope>NUCLEOTIDE SEQUENCE</scope>
    <source>
        <strain evidence="3">COM3</strain>
    </source>
</reference>
<dbReference type="AlphaFoldDB" id="A0A455SE88"/>
<protein>
    <submittedName>
        <fullName evidence="3">Uncharacterized protein</fullName>
    </submittedName>
</protein>
<dbReference type="EMBL" id="AP019376">
    <property type="protein sequence ID" value="BBH86076.1"/>
    <property type="molecule type" value="Genomic_DNA"/>
</dbReference>
<gene>
    <name evidence="3" type="ORF">KTC_08270</name>
</gene>
<evidence type="ECO:0000256" key="2">
    <source>
        <dbReference type="SAM" id="Phobius"/>
    </source>
</evidence>
<keyword evidence="2" id="KW-0472">Membrane</keyword>
<organism evidence="3">
    <name type="scientific">Thermosporothrix sp. COM3</name>
    <dbReference type="NCBI Taxonomy" id="2490863"/>
    <lineage>
        <taxon>Bacteria</taxon>
        <taxon>Bacillati</taxon>
        <taxon>Chloroflexota</taxon>
        <taxon>Ktedonobacteria</taxon>
        <taxon>Ktedonobacterales</taxon>
        <taxon>Thermosporotrichaceae</taxon>
        <taxon>Thermosporothrix</taxon>
    </lineage>
</organism>
<keyword evidence="2" id="KW-1133">Transmembrane helix</keyword>
<evidence type="ECO:0000313" key="3">
    <source>
        <dbReference type="EMBL" id="BBH86076.1"/>
    </source>
</evidence>